<dbReference type="Pfam" id="PF04788">
    <property type="entry name" value="DUF620"/>
    <property type="match status" value="1"/>
</dbReference>
<dbReference type="AlphaFoldDB" id="A0A8J5HX51"/>
<organism evidence="2 3">
    <name type="scientific">Zingiber officinale</name>
    <name type="common">Ginger</name>
    <name type="synonym">Amomum zingiber</name>
    <dbReference type="NCBI Taxonomy" id="94328"/>
    <lineage>
        <taxon>Eukaryota</taxon>
        <taxon>Viridiplantae</taxon>
        <taxon>Streptophyta</taxon>
        <taxon>Embryophyta</taxon>
        <taxon>Tracheophyta</taxon>
        <taxon>Spermatophyta</taxon>
        <taxon>Magnoliopsida</taxon>
        <taxon>Liliopsida</taxon>
        <taxon>Zingiberales</taxon>
        <taxon>Zingiberaceae</taxon>
        <taxon>Zingiber</taxon>
    </lineage>
</organism>
<gene>
    <name evidence="2" type="ORF">ZIOFF_000192</name>
</gene>
<sequence>MKQRRGRAGGIKFGAARLELDKSGWFPPLLLPPMRKLWPNLEREDGLDTVLEVPMPEETFLTGDGSHSGKTFCTNVKAWMRPHVDRAPLSPIGRGAELQLMLGVIGAPLVPLPVHAHNSTLIKDMKEDPIEVSMARYIVQQYIAASGGDEALKAINSMYAMGKVRMTATEMPKGNGGGSGDGAAAGNGRKARKGLGNVGEIGGFVLWQKKPDLWCLELMVAGSKISAGSDGKVAWRQTPWNQSHASRGPPRPLRRSLQGLDPRSTANLFANSVCLGEKAVDGEECFVLRLDTEATTLRARSSSSVEIIRHTVWGYFSQRTGLLVQLEDSHLLRIKSASAKDCVYWETTMESHIEDYRTIDGVNIAHAGRTNVSLFRFGETNDGHTRTRMEETWTVEEVDFNIWGLSMECFLPPGDLKEERDGVDISNGAPAEKVTRLPVRISPMSTGRIGPSQVAAVDIDESDSAGTQEEEGST</sequence>
<dbReference type="InterPro" id="IPR006873">
    <property type="entry name" value="DUF620"/>
</dbReference>
<dbReference type="PANTHER" id="PTHR31300:SF30">
    <property type="entry name" value="EMB|CAB81597.1"/>
    <property type="match status" value="1"/>
</dbReference>
<evidence type="ECO:0000313" key="2">
    <source>
        <dbReference type="EMBL" id="KAG6535227.1"/>
    </source>
</evidence>
<feature type="compositionally biased region" description="Acidic residues" evidence="1">
    <location>
        <begin position="458"/>
        <end position="474"/>
    </location>
</feature>
<dbReference type="EMBL" id="JACMSC010000001">
    <property type="protein sequence ID" value="KAG6535227.1"/>
    <property type="molecule type" value="Genomic_DNA"/>
</dbReference>
<comment type="caution">
    <text evidence="2">The sequence shown here is derived from an EMBL/GenBank/DDBJ whole genome shotgun (WGS) entry which is preliminary data.</text>
</comment>
<name>A0A8J5HX51_ZINOF</name>
<evidence type="ECO:0000256" key="1">
    <source>
        <dbReference type="SAM" id="MobiDB-lite"/>
    </source>
</evidence>
<feature type="region of interest" description="Disordered" evidence="1">
    <location>
        <begin position="436"/>
        <end position="474"/>
    </location>
</feature>
<accession>A0A8J5HX51</accession>
<evidence type="ECO:0000313" key="3">
    <source>
        <dbReference type="Proteomes" id="UP000734854"/>
    </source>
</evidence>
<proteinExistence type="predicted"/>
<dbReference type="OrthoDB" id="1065010at2759"/>
<keyword evidence="3" id="KW-1185">Reference proteome</keyword>
<dbReference type="PANTHER" id="PTHR31300">
    <property type="entry name" value="LIPASE"/>
    <property type="match status" value="1"/>
</dbReference>
<protein>
    <submittedName>
        <fullName evidence="2">Uncharacterized protein</fullName>
    </submittedName>
</protein>
<reference evidence="2 3" key="1">
    <citation type="submission" date="2020-08" db="EMBL/GenBank/DDBJ databases">
        <title>Plant Genome Project.</title>
        <authorList>
            <person name="Zhang R.-G."/>
        </authorList>
    </citation>
    <scope>NUCLEOTIDE SEQUENCE [LARGE SCALE GENOMIC DNA]</scope>
    <source>
        <tissue evidence="2">Rhizome</tissue>
    </source>
</reference>
<dbReference type="Proteomes" id="UP000734854">
    <property type="component" value="Unassembled WGS sequence"/>
</dbReference>